<dbReference type="PANTHER" id="PTHR19303">
    <property type="entry name" value="TRANSPOSON"/>
    <property type="match status" value="1"/>
</dbReference>
<dbReference type="PANTHER" id="PTHR19303:SF57">
    <property type="entry name" value="HTH CENPB-TYPE DOMAIN-CONTAINING PROTEIN"/>
    <property type="match status" value="1"/>
</dbReference>
<feature type="compositionally biased region" description="Polar residues" evidence="1">
    <location>
        <begin position="325"/>
        <end position="338"/>
    </location>
</feature>
<evidence type="ECO:0000313" key="2">
    <source>
        <dbReference type="EMBL" id="KAJ8315489.1"/>
    </source>
</evidence>
<feature type="region of interest" description="Disordered" evidence="1">
    <location>
        <begin position="325"/>
        <end position="353"/>
    </location>
</feature>
<keyword evidence="3" id="KW-1185">Reference proteome</keyword>
<evidence type="ECO:0000256" key="1">
    <source>
        <dbReference type="SAM" id="MobiDB-lite"/>
    </source>
</evidence>
<dbReference type="EMBL" id="JARBDR010000337">
    <property type="protein sequence ID" value="KAJ8315489.1"/>
    <property type="molecule type" value="Genomic_DNA"/>
</dbReference>
<gene>
    <name evidence="2" type="ORF">KUTeg_007639</name>
</gene>
<protein>
    <recommendedName>
        <fullName evidence="4">Transposase</fullName>
    </recommendedName>
</protein>
<evidence type="ECO:0000313" key="3">
    <source>
        <dbReference type="Proteomes" id="UP001217089"/>
    </source>
</evidence>
<comment type="caution">
    <text evidence="2">The sequence shown here is derived from an EMBL/GenBank/DDBJ whole genome shotgun (WGS) entry which is preliminary data.</text>
</comment>
<sequence length="605" mass="68411">SPQVDRKTRTRRALYDVETKKVSIRRASIDHNLSYSYLYRRVSGETAVNATNGPDTVFSRQEETEFAMYLSEMAKRGMGLRPGEFLDLLQDIVRKENRKTPFTNERPSYEWYKKFMNRNKDTVGLRKEILLEASRSQLTSERIDKWFSGFRDFLAEKDLLDKPERIWNADETGFQMGSKAGYVIGPSRETLPTQVPHMSGSSTKSRLTVMFAASASGSIMPPFYVYPAPPPTGVNPLNGSLPGGFVAYTEKGWMNSQTFEQFLDHFEQHIMTEKPVVLLIDSKLKECYNDFYKPNIVVNSFRSAGIYPVNRDVITTEQLKTNLTFTEPEPSTSRSTATEPKIQPVKDQANPQPCTDVNEEVFKAYESVLSTPVKQKYEQRLEEKFDIKGISPGYDTYVLLRSKVKKDVSTENLLPDSSMDIAYQTCTTDNTNPLGLLAEVATSTLVTATKTSENLISPVVKESLKLPQAKSKKLKRKNTTDELPDHLTSPQSIRTLENKNLEKIRKLAAKERKAKAAYLKSKLSCNLSKKITTTTNKLVKGRSAINTSKGKGIMKSKKQTQDILVSNANKTDDHDAYCVVCEMTWAEDKKLMLGQTWIQCDKCLA</sequence>
<feature type="region of interest" description="Disordered" evidence="1">
    <location>
        <begin position="469"/>
        <end position="488"/>
    </location>
</feature>
<dbReference type="InterPro" id="IPR050863">
    <property type="entry name" value="CenT-Element_Derived"/>
</dbReference>
<feature type="non-terminal residue" evidence="2">
    <location>
        <position position="1"/>
    </location>
</feature>
<organism evidence="2 3">
    <name type="scientific">Tegillarca granosa</name>
    <name type="common">Malaysian cockle</name>
    <name type="synonym">Anadara granosa</name>
    <dbReference type="NCBI Taxonomy" id="220873"/>
    <lineage>
        <taxon>Eukaryota</taxon>
        <taxon>Metazoa</taxon>
        <taxon>Spiralia</taxon>
        <taxon>Lophotrochozoa</taxon>
        <taxon>Mollusca</taxon>
        <taxon>Bivalvia</taxon>
        <taxon>Autobranchia</taxon>
        <taxon>Pteriomorphia</taxon>
        <taxon>Arcoida</taxon>
        <taxon>Arcoidea</taxon>
        <taxon>Arcidae</taxon>
        <taxon>Tegillarca</taxon>
    </lineage>
</organism>
<dbReference type="Proteomes" id="UP001217089">
    <property type="component" value="Unassembled WGS sequence"/>
</dbReference>
<reference evidence="2 3" key="1">
    <citation type="submission" date="2022-12" db="EMBL/GenBank/DDBJ databases">
        <title>Chromosome-level genome of Tegillarca granosa.</title>
        <authorList>
            <person name="Kim J."/>
        </authorList>
    </citation>
    <scope>NUCLEOTIDE SEQUENCE [LARGE SCALE GENOMIC DNA]</scope>
    <source>
        <strain evidence="2">Teg-2019</strain>
        <tissue evidence="2">Adductor muscle</tissue>
    </source>
</reference>
<proteinExistence type="predicted"/>
<accession>A0ABQ9FDT7</accession>
<evidence type="ECO:0008006" key="4">
    <source>
        <dbReference type="Google" id="ProtNLM"/>
    </source>
</evidence>
<name>A0ABQ9FDT7_TEGGR</name>